<keyword evidence="2" id="KW-1133">Transmembrane helix</keyword>
<dbReference type="AlphaFoldDB" id="A0AAE0HZU3"/>
<gene>
    <name evidence="3" type="ORF">B0H66DRAFT_269289</name>
</gene>
<accession>A0AAE0HZU3</accession>
<name>A0AAE0HZU3_9PEZI</name>
<keyword evidence="4" id="KW-1185">Reference proteome</keyword>
<reference evidence="3" key="1">
    <citation type="journal article" date="2023" name="Mol. Phylogenet. Evol.">
        <title>Genome-scale phylogeny and comparative genomics of the fungal order Sordariales.</title>
        <authorList>
            <person name="Hensen N."/>
            <person name="Bonometti L."/>
            <person name="Westerberg I."/>
            <person name="Brannstrom I.O."/>
            <person name="Guillou S."/>
            <person name="Cros-Aarteil S."/>
            <person name="Calhoun S."/>
            <person name="Haridas S."/>
            <person name="Kuo A."/>
            <person name="Mondo S."/>
            <person name="Pangilinan J."/>
            <person name="Riley R."/>
            <person name="LaButti K."/>
            <person name="Andreopoulos B."/>
            <person name="Lipzen A."/>
            <person name="Chen C."/>
            <person name="Yan M."/>
            <person name="Daum C."/>
            <person name="Ng V."/>
            <person name="Clum A."/>
            <person name="Steindorff A."/>
            <person name="Ohm R.A."/>
            <person name="Martin F."/>
            <person name="Silar P."/>
            <person name="Natvig D.O."/>
            <person name="Lalanne C."/>
            <person name="Gautier V."/>
            <person name="Ament-Velasquez S.L."/>
            <person name="Kruys A."/>
            <person name="Hutchinson M.I."/>
            <person name="Powell A.J."/>
            <person name="Barry K."/>
            <person name="Miller A.N."/>
            <person name="Grigoriev I.V."/>
            <person name="Debuchy R."/>
            <person name="Gladieux P."/>
            <person name="Hiltunen Thoren M."/>
            <person name="Johannesson H."/>
        </authorList>
    </citation>
    <scope>NUCLEOTIDE SEQUENCE</scope>
    <source>
        <strain evidence="3">CBS 118394</strain>
    </source>
</reference>
<feature type="region of interest" description="Disordered" evidence="1">
    <location>
        <begin position="1"/>
        <end position="21"/>
    </location>
</feature>
<organism evidence="3 4">
    <name type="scientific">Apodospora peruviana</name>
    <dbReference type="NCBI Taxonomy" id="516989"/>
    <lineage>
        <taxon>Eukaryota</taxon>
        <taxon>Fungi</taxon>
        <taxon>Dikarya</taxon>
        <taxon>Ascomycota</taxon>
        <taxon>Pezizomycotina</taxon>
        <taxon>Sordariomycetes</taxon>
        <taxon>Sordariomycetidae</taxon>
        <taxon>Sordariales</taxon>
        <taxon>Lasiosphaeriaceae</taxon>
        <taxon>Apodospora</taxon>
    </lineage>
</organism>
<comment type="caution">
    <text evidence="3">The sequence shown here is derived from an EMBL/GenBank/DDBJ whole genome shotgun (WGS) entry which is preliminary data.</text>
</comment>
<feature type="region of interest" description="Disordered" evidence="1">
    <location>
        <begin position="146"/>
        <end position="189"/>
    </location>
</feature>
<sequence>MHIDMGHPPDENLPEVVPDQPNPFPQVIYDPSPQVVSPYHAANQQYNFTERDKYPAIYDDAPKLPHEGQEWMTGATPVSALSPGGGMMPWERLPAGQEAAVDDPNAGQPTDTKKRILGMTRRTFIIVSIVLIAVIGAAVGGGVGGTINSRNSQASTTTTAAAESSSRSSSTPNPTGSTTSSSTTSTTSTAPAATVTFLNNQTTGYGLAFQGFEEPNYLGGSTPIIREEGFHDFGFNCKSYVWLPNTTDCCVTFCANATAAGAVGWWCNPRYRAGTSTGTGFPRIYIWCGHQHVKDNETCS</sequence>
<protein>
    <submittedName>
        <fullName evidence="3">Uncharacterized protein</fullName>
    </submittedName>
</protein>
<proteinExistence type="predicted"/>
<feature type="transmembrane region" description="Helical" evidence="2">
    <location>
        <begin position="123"/>
        <end position="143"/>
    </location>
</feature>
<dbReference type="EMBL" id="JAUEDM010000005">
    <property type="protein sequence ID" value="KAK3315689.1"/>
    <property type="molecule type" value="Genomic_DNA"/>
</dbReference>
<evidence type="ECO:0000256" key="2">
    <source>
        <dbReference type="SAM" id="Phobius"/>
    </source>
</evidence>
<evidence type="ECO:0000256" key="1">
    <source>
        <dbReference type="SAM" id="MobiDB-lite"/>
    </source>
</evidence>
<reference evidence="3" key="2">
    <citation type="submission" date="2023-06" db="EMBL/GenBank/DDBJ databases">
        <authorList>
            <consortium name="Lawrence Berkeley National Laboratory"/>
            <person name="Haridas S."/>
            <person name="Hensen N."/>
            <person name="Bonometti L."/>
            <person name="Westerberg I."/>
            <person name="Brannstrom I.O."/>
            <person name="Guillou S."/>
            <person name="Cros-Aarteil S."/>
            <person name="Calhoun S."/>
            <person name="Kuo A."/>
            <person name="Mondo S."/>
            <person name="Pangilinan J."/>
            <person name="Riley R."/>
            <person name="Labutti K."/>
            <person name="Andreopoulos B."/>
            <person name="Lipzen A."/>
            <person name="Chen C."/>
            <person name="Yanf M."/>
            <person name="Daum C."/>
            <person name="Ng V."/>
            <person name="Clum A."/>
            <person name="Steindorff A."/>
            <person name="Ohm R."/>
            <person name="Martin F."/>
            <person name="Silar P."/>
            <person name="Natvig D."/>
            <person name="Lalanne C."/>
            <person name="Gautier V."/>
            <person name="Ament-Velasquez S.L."/>
            <person name="Kruys A."/>
            <person name="Hutchinson M.I."/>
            <person name="Powell A.J."/>
            <person name="Barry K."/>
            <person name="Miller A.N."/>
            <person name="Grigoriev I.V."/>
            <person name="Debuchy R."/>
            <person name="Gladieux P."/>
            <person name="Thoren M.H."/>
            <person name="Johannesson H."/>
        </authorList>
    </citation>
    <scope>NUCLEOTIDE SEQUENCE</scope>
    <source>
        <strain evidence="3">CBS 118394</strain>
    </source>
</reference>
<feature type="compositionally biased region" description="Low complexity" evidence="1">
    <location>
        <begin position="152"/>
        <end position="189"/>
    </location>
</feature>
<evidence type="ECO:0000313" key="4">
    <source>
        <dbReference type="Proteomes" id="UP001283341"/>
    </source>
</evidence>
<keyword evidence="2" id="KW-0472">Membrane</keyword>
<dbReference type="Proteomes" id="UP001283341">
    <property type="component" value="Unassembled WGS sequence"/>
</dbReference>
<keyword evidence="2" id="KW-0812">Transmembrane</keyword>
<evidence type="ECO:0000313" key="3">
    <source>
        <dbReference type="EMBL" id="KAK3315689.1"/>
    </source>
</evidence>
<feature type="compositionally biased region" description="Basic and acidic residues" evidence="1">
    <location>
        <begin position="1"/>
        <end position="10"/>
    </location>
</feature>